<keyword evidence="3" id="KW-1185">Reference proteome</keyword>
<organism evidence="2 3">
    <name type="scientific">Actinomortierella ambigua</name>
    <dbReference type="NCBI Taxonomy" id="1343610"/>
    <lineage>
        <taxon>Eukaryota</taxon>
        <taxon>Fungi</taxon>
        <taxon>Fungi incertae sedis</taxon>
        <taxon>Mucoromycota</taxon>
        <taxon>Mortierellomycotina</taxon>
        <taxon>Mortierellomycetes</taxon>
        <taxon>Mortierellales</taxon>
        <taxon>Mortierellaceae</taxon>
        <taxon>Actinomortierella</taxon>
    </lineage>
</organism>
<feature type="compositionally biased region" description="Polar residues" evidence="1">
    <location>
        <begin position="48"/>
        <end position="57"/>
    </location>
</feature>
<evidence type="ECO:0000313" key="2">
    <source>
        <dbReference type="EMBL" id="KAG0261997.1"/>
    </source>
</evidence>
<dbReference type="EMBL" id="JAAAJB010000200">
    <property type="protein sequence ID" value="KAG0261997.1"/>
    <property type="molecule type" value="Genomic_DNA"/>
</dbReference>
<comment type="caution">
    <text evidence="2">The sequence shown here is derived from an EMBL/GenBank/DDBJ whole genome shotgun (WGS) entry which is preliminary data.</text>
</comment>
<name>A0A9P6U6T0_9FUNG</name>
<evidence type="ECO:0000313" key="3">
    <source>
        <dbReference type="Proteomes" id="UP000807716"/>
    </source>
</evidence>
<dbReference type="Proteomes" id="UP000807716">
    <property type="component" value="Unassembled WGS sequence"/>
</dbReference>
<evidence type="ECO:0000256" key="1">
    <source>
        <dbReference type="SAM" id="MobiDB-lite"/>
    </source>
</evidence>
<proteinExistence type="predicted"/>
<feature type="compositionally biased region" description="Basic and acidic residues" evidence="1">
    <location>
        <begin position="62"/>
        <end position="71"/>
    </location>
</feature>
<reference evidence="2" key="1">
    <citation type="journal article" date="2020" name="Fungal Divers.">
        <title>Resolving the Mortierellaceae phylogeny through synthesis of multi-gene phylogenetics and phylogenomics.</title>
        <authorList>
            <person name="Vandepol N."/>
            <person name="Liber J."/>
            <person name="Desiro A."/>
            <person name="Na H."/>
            <person name="Kennedy M."/>
            <person name="Barry K."/>
            <person name="Grigoriev I.V."/>
            <person name="Miller A.N."/>
            <person name="O'Donnell K."/>
            <person name="Stajich J.E."/>
            <person name="Bonito G."/>
        </authorList>
    </citation>
    <scope>NUCLEOTIDE SEQUENCE</scope>
    <source>
        <strain evidence="2">BC1065</strain>
    </source>
</reference>
<gene>
    <name evidence="2" type="ORF">DFQ27_002674</name>
</gene>
<feature type="region of interest" description="Disordered" evidence="1">
    <location>
        <begin position="22"/>
        <end position="85"/>
    </location>
</feature>
<dbReference type="AlphaFoldDB" id="A0A9P6U6T0"/>
<protein>
    <submittedName>
        <fullName evidence="2">Uncharacterized protein</fullName>
    </submittedName>
</protein>
<sequence>MGNCLGSTQDYYLDPDARAEYERQVAQQKAKQKQRRWSSLRQSSKSSPPLTSFTTEEQVGDTDDRTLRDQRQGVMLLKNPPQEHP</sequence>
<accession>A0A9P6U6T0</accession>